<feature type="region of interest" description="Disordered" evidence="1">
    <location>
        <begin position="512"/>
        <end position="538"/>
    </location>
</feature>
<dbReference type="RefSeq" id="WP_075016854.1">
    <property type="nucleotide sequence ID" value="NZ_FODD01000011.1"/>
</dbReference>
<evidence type="ECO:0000256" key="1">
    <source>
        <dbReference type="SAM" id="MobiDB-lite"/>
    </source>
</evidence>
<reference evidence="3 4" key="1">
    <citation type="submission" date="2016-10" db="EMBL/GenBank/DDBJ databases">
        <authorList>
            <person name="de Groot N.N."/>
        </authorList>
    </citation>
    <scope>NUCLEOTIDE SEQUENCE [LARGE SCALE GENOMIC DNA]</scope>
    <source>
        <strain evidence="3 4">CGMCC 4.2026</strain>
    </source>
</reference>
<sequence>MHRTSPHPQPPAAPDPAPGTVLLRGGFVYSPADPFATAMVVDGGTVAWVGSEGAADSFADGVDRVVQLDGALVTPAFTDAHVHTTATGLALTGLDLSGTASLAEALARTAEHAAAHPGDRVLLGHGWDETRWPERRPPTRAELDEAAGGRAVYLTRADVHSAAASTALLDLVPGVTGQAGYDAQAPLTRDAHHAVRRAAFAAVTPQQRAAAQRAALAHAAAQGIGALHECAGPDISSEDDLAALLALSAEEPLPRVFGYWAEAARSAADLDRIRELGAVGAGGDLFVDGSIGSHTACLHAPYADAAHTGVAYLDAETVARHLTLCTEAGVQAGFHAIGDAAIGTVVDGVRAAAAHAGLDRVRALRHRVEHAELMTEETIAAFAEFGLVASVQPAFDAAWGGEDGMYARRLGAERAAALNPFAAMTRAGVPLVLGSDSPVTPLDPWGAVRAAAFHRTPGHRISARAAFNAHTRGGWRAVGRDDAGVLVPGAPADYAVWSTGDLVVQAPDERVANWSTDPRSGTPGLPDLTPGNPLPTALTTVVAGREIHPRPTG</sequence>
<dbReference type="Gene3D" id="3.10.310.70">
    <property type="match status" value="1"/>
</dbReference>
<dbReference type="Pfam" id="PF07969">
    <property type="entry name" value="Amidohydro_3"/>
    <property type="match status" value="1"/>
</dbReference>
<evidence type="ECO:0000313" key="4">
    <source>
        <dbReference type="Proteomes" id="UP000181951"/>
    </source>
</evidence>
<evidence type="ECO:0000259" key="2">
    <source>
        <dbReference type="Pfam" id="PF07969"/>
    </source>
</evidence>
<dbReference type="STRING" id="310780.SAMN05216267_1011107"/>
<protein>
    <recommendedName>
        <fullName evidence="2">Amidohydrolase 3 domain-containing protein</fullName>
    </recommendedName>
</protein>
<dbReference type="InterPro" id="IPR033932">
    <property type="entry name" value="YtcJ-like"/>
</dbReference>
<organism evidence="3 4">
    <name type="scientific">Actinacidiphila rubida</name>
    <dbReference type="NCBI Taxonomy" id="310780"/>
    <lineage>
        <taxon>Bacteria</taxon>
        <taxon>Bacillati</taxon>
        <taxon>Actinomycetota</taxon>
        <taxon>Actinomycetes</taxon>
        <taxon>Kitasatosporales</taxon>
        <taxon>Streptomycetaceae</taxon>
        <taxon>Actinacidiphila</taxon>
    </lineage>
</organism>
<dbReference type="InterPro" id="IPR032466">
    <property type="entry name" value="Metal_Hydrolase"/>
</dbReference>
<dbReference type="SUPFAM" id="SSF51556">
    <property type="entry name" value="Metallo-dependent hydrolases"/>
    <property type="match status" value="1"/>
</dbReference>
<dbReference type="AlphaFoldDB" id="A0A1H8JXR9"/>
<dbReference type="Gene3D" id="2.30.40.10">
    <property type="entry name" value="Urease, subunit C, domain 1"/>
    <property type="match status" value="1"/>
</dbReference>
<dbReference type="OrthoDB" id="3238066at2"/>
<dbReference type="SUPFAM" id="SSF51338">
    <property type="entry name" value="Composite domain of metallo-dependent hydrolases"/>
    <property type="match status" value="1"/>
</dbReference>
<evidence type="ECO:0000313" key="3">
    <source>
        <dbReference type="EMBL" id="SEN85490.1"/>
    </source>
</evidence>
<dbReference type="CDD" id="cd01300">
    <property type="entry name" value="YtcJ_like"/>
    <property type="match status" value="1"/>
</dbReference>
<dbReference type="Proteomes" id="UP000181951">
    <property type="component" value="Unassembled WGS sequence"/>
</dbReference>
<dbReference type="GO" id="GO:0016810">
    <property type="term" value="F:hydrolase activity, acting on carbon-nitrogen (but not peptide) bonds"/>
    <property type="evidence" value="ECO:0007669"/>
    <property type="project" value="InterPro"/>
</dbReference>
<keyword evidence="4" id="KW-1185">Reference proteome</keyword>
<proteinExistence type="predicted"/>
<feature type="domain" description="Amidohydrolase 3" evidence="2">
    <location>
        <begin position="64"/>
        <end position="547"/>
    </location>
</feature>
<dbReference type="InterPro" id="IPR013108">
    <property type="entry name" value="Amidohydro_3"/>
</dbReference>
<dbReference type="PANTHER" id="PTHR22642:SF2">
    <property type="entry name" value="PROTEIN LONG AFTER FAR-RED 3"/>
    <property type="match status" value="1"/>
</dbReference>
<dbReference type="Gene3D" id="3.20.20.140">
    <property type="entry name" value="Metal-dependent hydrolases"/>
    <property type="match status" value="1"/>
</dbReference>
<accession>A0A1H8JXR9</accession>
<gene>
    <name evidence="3" type="ORF">SAMN05216267_1011107</name>
</gene>
<dbReference type="EMBL" id="FODD01000011">
    <property type="protein sequence ID" value="SEN85490.1"/>
    <property type="molecule type" value="Genomic_DNA"/>
</dbReference>
<dbReference type="PANTHER" id="PTHR22642">
    <property type="entry name" value="IMIDAZOLONEPROPIONASE"/>
    <property type="match status" value="1"/>
</dbReference>
<dbReference type="InterPro" id="IPR011059">
    <property type="entry name" value="Metal-dep_hydrolase_composite"/>
</dbReference>
<name>A0A1H8JXR9_9ACTN</name>